<dbReference type="EMBL" id="MSKJ01000001">
    <property type="protein sequence ID" value="OLO46530.1"/>
    <property type="molecule type" value="Genomic_DNA"/>
</dbReference>
<evidence type="ECO:0000313" key="3">
    <source>
        <dbReference type="Proteomes" id="UP000186857"/>
    </source>
</evidence>
<gene>
    <name evidence="2" type="ORF">BKH29_01000</name>
</gene>
<protein>
    <recommendedName>
        <fullName evidence="4">Lipoprotein</fullName>
    </recommendedName>
</protein>
<sequence length="235" mass="24199">MLVGQRGSHRRFTGVAGTAVLAGCLVLAGCSSSSPKGGSTTVPPLNTAASGSSTSTGATASAGASASPGASSAAGTGPVTPESMSDPDLGYTVVSIPENLDPTQTEVLRAYFAYERATWRLWFRNEGLDTMDTVATGQLLTEIKHNAAKTNGQLSRPPVRISVSEVSASEDGNGYAIAACLDKTQMTTVDAQGNDNTNPKIQTYKPIIAFMTQGTDGTWRASQEDSGTPNTCSVN</sequence>
<feature type="compositionally biased region" description="Polar residues" evidence="1">
    <location>
        <begin position="33"/>
        <end position="44"/>
    </location>
</feature>
<organism evidence="2 3">
    <name type="scientific">Actinomyces oris</name>
    <dbReference type="NCBI Taxonomy" id="544580"/>
    <lineage>
        <taxon>Bacteria</taxon>
        <taxon>Bacillati</taxon>
        <taxon>Actinomycetota</taxon>
        <taxon>Actinomycetes</taxon>
        <taxon>Actinomycetales</taxon>
        <taxon>Actinomycetaceae</taxon>
        <taxon>Actinomyces</taxon>
    </lineage>
</organism>
<reference evidence="2 3" key="1">
    <citation type="submission" date="2016-12" db="EMBL/GenBank/DDBJ databases">
        <title>Genomic Comparison of strains in the 'Actinomyces naeslundii' Group.</title>
        <authorList>
            <person name="Mughal S.R."/>
            <person name="Do T."/>
            <person name="Gilbert S.C."/>
            <person name="Witherden E.A."/>
            <person name="Didelot X."/>
            <person name="Beighton D."/>
        </authorList>
    </citation>
    <scope>NUCLEOTIDE SEQUENCE [LARGE SCALE GENOMIC DNA]</scope>
    <source>
        <strain evidence="2 3">CCUG 33920</strain>
    </source>
</reference>
<dbReference type="OrthoDB" id="3261202at2"/>
<comment type="caution">
    <text evidence="2">The sequence shown here is derived from an EMBL/GenBank/DDBJ whole genome shotgun (WGS) entry which is preliminary data.</text>
</comment>
<proteinExistence type="predicted"/>
<name>A0A1Q8VEK4_9ACTO</name>
<feature type="region of interest" description="Disordered" evidence="1">
    <location>
        <begin position="33"/>
        <end position="90"/>
    </location>
</feature>
<evidence type="ECO:0000256" key="1">
    <source>
        <dbReference type="SAM" id="MobiDB-lite"/>
    </source>
</evidence>
<accession>A0A1Q8VEK4</accession>
<evidence type="ECO:0008006" key="4">
    <source>
        <dbReference type="Google" id="ProtNLM"/>
    </source>
</evidence>
<feature type="compositionally biased region" description="Low complexity" evidence="1">
    <location>
        <begin position="47"/>
        <end position="78"/>
    </location>
</feature>
<dbReference type="PROSITE" id="PS51257">
    <property type="entry name" value="PROKAR_LIPOPROTEIN"/>
    <property type="match status" value="1"/>
</dbReference>
<dbReference type="AlphaFoldDB" id="A0A1Q8VEK4"/>
<dbReference type="Proteomes" id="UP000186857">
    <property type="component" value="Unassembled WGS sequence"/>
</dbReference>
<evidence type="ECO:0000313" key="2">
    <source>
        <dbReference type="EMBL" id="OLO46530.1"/>
    </source>
</evidence>